<sequence>MEGETCYYDRKLRPIPTKMPHVHSPRRCGGHLKGQWRRTFEGRYDNLLSLLSIEIFTFKDFQLVPTLEEYERLLGMFLGKSLPYFPRGHYPSWALLAKLLRVPESEVLRQKKNRNWLEGIPRESLEERLQQLQKEEDWPTIIDLYGLLIYSIVLFPQIEDYVDLAAIDAFLGKRDRRENPVIVVLANTYNTLDYYYRKNEKELRCCTSLLYLWMMAYLFHGKKKTTCLIEDHH</sequence>
<evidence type="ECO:0000313" key="2">
    <source>
        <dbReference type="EMBL" id="RDY09574.1"/>
    </source>
</evidence>
<accession>A0A371I3N0</accession>
<dbReference type="Proteomes" id="UP000257109">
    <property type="component" value="Unassembled WGS sequence"/>
</dbReference>
<reference evidence="2" key="1">
    <citation type="submission" date="2018-05" db="EMBL/GenBank/DDBJ databases">
        <title>Draft genome of Mucuna pruriens seed.</title>
        <authorList>
            <person name="Nnadi N.E."/>
            <person name="Vos R."/>
            <person name="Hasami M.H."/>
            <person name="Devisetty U.K."/>
            <person name="Aguiy J.C."/>
        </authorList>
    </citation>
    <scope>NUCLEOTIDE SEQUENCE [LARGE SCALE GENOMIC DNA]</scope>
    <source>
        <strain evidence="2">JCA_2017</strain>
    </source>
</reference>
<protein>
    <recommendedName>
        <fullName evidence="1">DUF7745 domain-containing protein</fullName>
    </recommendedName>
</protein>
<feature type="domain" description="DUF7745" evidence="1">
    <location>
        <begin position="54"/>
        <end position="222"/>
    </location>
</feature>
<keyword evidence="3" id="KW-1185">Reference proteome</keyword>
<dbReference type="Pfam" id="PF24924">
    <property type="entry name" value="DUF7745"/>
    <property type="match status" value="1"/>
</dbReference>
<dbReference type="InterPro" id="IPR056647">
    <property type="entry name" value="DUF7745"/>
</dbReference>
<feature type="non-terminal residue" evidence="2">
    <location>
        <position position="1"/>
    </location>
</feature>
<dbReference type="OrthoDB" id="1743443at2759"/>
<comment type="caution">
    <text evidence="2">The sequence shown here is derived from an EMBL/GenBank/DDBJ whole genome shotgun (WGS) entry which is preliminary data.</text>
</comment>
<gene>
    <name evidence="2" type="ORF">CR513_06035</name>
</gene>
<organism evidence="2 3">
    <name type="scientific">Mucuna pruriens</name>
    <name type="common">Velvet bean</name>
    <name type="synonym">Dolichos pruriens</name>
    <dbReference type="NCBI Taxonomy" id="157652"/>
    <lineage>
        <taxon>Eukaryota</taxon>
        <taxon>Viridiplantae</taxon>
        <taxon>Streptophyta</taxon>
        <taxon>Embryophyta</taxon>
        <taxon>Tracheophyta</taxon>
        <taxon>Spermatophyta</taxon>
        <taxon>Magnoliopsida</taxon>
        <taxon>eudicotyledons</taxon>
        <taxon>Gunneridae</taxon>
        <taxon>Pentapetalae</taxon>
        <taxon>rosids</taxon>
        <taxon>fabids</taxon>
        <taxon>Fabales</taxon>
        <taxon>Fabaceae</taxon>
        <taxon>Papilionoideae</taxon>
        <taxon>50 kb inversion clade</taxon>
        <taxon>NPAAA clade</taxon>
        <taxon>indigoferoid/millettioid clade</taxon>
        <taxon>Phaseoleae</taxon>
        <taxon>Mucuna</taxon>
    </lineage>
</organism>
<dbReference type="PANTHER" id="PTHR48154">
    <property type="entry name" value="PROTEIN, PUTATIVE-RELATED"/>
    <property type="match status" value="1"/>
</dbReference>
<evidence type="ECO:0000259" key="1">
    <source>
        <dbReference type="Pfam" id="PF24924"/>
    </source>
</evidence>
<dbReference type="AlphaFoldDB" id="A0A371I3N0"/>
<dbReference type="EMBL" id="QJKJ01001017">
    <property type="protein sequence ID" value="RDY09574.1"/>
    <property type="molecule type" value="Genomic_DNA"/>
</dbReference>
<dbReference type="PANTHER" id="PTHR48154:SF1">
    <property type="entry name" value="PROTEIN, PUTATIVE-RELATED"/>
    <property type="match status" value="1"/>
</dbReference>
<name>A0A371I3N0_MUCPR</name>
<evidence type="ECO:0000313" key="3">
    <source>
        <dbReference type="Proteomes" id="UP000257109"/>
    </source>
</evidence>
<proteinExistence type="predicted"/>